<keyword evidence="6" id="KW-1185">Reference proteome</keyword>
<dbReference type="AlphaFoldDB" id="A0A8J3GQ39"/>
<name>A0A8J3GQ39_9MICO</name>
<evidence type="ECO:0000313" key="6">
    <source>
        <dbReference type="Proteomes" id="UP000617531"/>
    </source>
</evidence>
<dbReference type="Gene3D" id="3.20.20.80">
    <property type="entry name" value="Glycosidases"/>
    <property type="match status" value="1"/>
</dbReference>
<comment type="caution">
    <text evidence="5">The sequence shown here is derived from an EMBL/GenBank/DDBJ whole genome shotgun (WGS) entry which is preliminary data.</text>
</comment>
<dbReference type="EMBL" id="BNAI01000002">
    <property type="protein sequence ID" value="GHF13134.1"/>
    <property type="molecule type" value="Genomic_DNA"/>
</dbReference>
<evidence type="ECO:0000256" key="3">
    <source>
        <dbReference type="ARBA" id="ARBA00023295"/>
    </source>
</evidence>
<keyword evidence="3" id="KW-0326">Glycosidase</keyword>
<reference evidence="5" key="1">
    <citation type="journal article" date="2014" name="Int. J. Syst. Evol. Microbiol.">
        <title>Complete genome sequence of Corynebacterium casei LMG S-19264T (=DSM 44701T), isolated from a smear-ripened cheese.</title>
        <authorList>
            <consortium name="US DOE Joint Genome Institute (JGI-PGF)"/>
            <person name="Walter F."/>
            <person name="Albersmeier A."/>
            <person name="Kalinowski J."/>
            <person name="Ruckert C."/>
        </authorList>
    </citation>
    <scope>NUCLEOTIDE SEQUENCE</scope>
    <source>
        <strain evidence="5">CGMCC 1.16548</strain>
    </source>
</reference>
<sequence>MTPTTVRELEIDASATSAFRPHRAAGGVPGPVTAYPDFPDLTPLWREAGLTVVRSFDWVSRLDTRDNPESLFPRWDADPTDPASYNFAATDEWVDAVHGIGAEVLFTIASSIPQNKLPALDVATYGVVVEHVVRHYAAGWANGPAKPVRRFEFGDQPDLGPLHFDGPADAFYAMYEAFVTAVARVDETLEVGGPSLAFPLNRDAPLREGFLEFVRERGLRLDFFSFLWFTDASRDPLDFRFVAQELRSLLDGFGFTDTRLLLSYWNYLAVPSNSAPSDEKAAFQAAAAIYLQDTLIDEAFFFRADSGKDPHYGFDDPAGLYADGVPDERATAFALIGRAMTGRRLAVTGGDESGFACVASLDGDVVRILIANFVAPASALEPRKSDEFRFTIPIGPQRIELGLRLPPQRSGLASAMVGSARITMSHLPWPGRTVAIRKHALHGGWQSEGPAAVSHEGVLELDVATEAQSVVLVEIAAGEH</sequence>
<protein>
    <recommendedName>
        <fullName evidence="4">Glycosyl hydrolases family 39 N-terminal catalytic domain-containing protein</fullName>
    </recommendedName>
</protein>
<evidence type="ECO:0000313" key="5">
    <source>
        <dbReference type="EMBL" id="GHF13134.1"/>
    </source>
</evidence>
<proteinExistence type="inferred from homology"/>
<feature type="domain" description="Glycosyl hydrolases family 39 N-terminal catalytic" evidence="4">
    <location>
        <begin position="118"/>
        <end position="226"/>
    </location>
</feature>
<dbReference type="RefSeq" id="WP_191282611.1">
    <property type="nucleotide sequence ID" value="NZ_BNAI01000002.1"/>
</dbReference>
<comment type="similarity">
    <text evidence="1">Belongs to the glycosyl hydrolase 39 family.</text>
</comment>
<organism evidence="5 6">
    <name type="scientific">Pseudolysinimonas yzui</name>
    <dbReference type="NCBI Taxonomy" id="2708254"/>
    <lineage>
        <taxon>Bacteria</taxon>
        <taxon>Bacillati</taxon>
        <taxon>Actinomycetota</taxon>
        <taxon>Actinomycetes</taxon>
        <taxon>Micrococcales</taxon>
        <taxon>Microbacteriaceae</taxon>
        <taxon>Pseudolysinimonas</taxon>
    </lineage>
</organism>
<gene>
    <name evidence="5" type="ORF">GCM10011600_12420</name>
</gene>
<evidence type="ECO:0000256" key="2">
    <source>
        <dbReference type="ARBA" id="ARBA00022801"/>
    </source>
</evidence>
<dbReference type="Pfam" id="PF01229">
    <property type="entry name" value="Glyco_hydro_39"/>
    <property type="match status" value="1"/>
</dbReference>
<dbReference type="GO" id="GO:0016798">
    <property type="term" value="F:hydrolase activity, acting on glycosyl bonds"/>
    <property type="evidence" value="ECO:0007669"/>
    <property type="project" value="UniProtKB-KW"/>
</dbReference>
<evidence type="ECO:0000256" key="1">
    <source>
        <dbReference type="ARBA" id="ARBA00008875"/>
    </source>
</evidence>
<dbReference type="SUPFAM" id="SSF51445">
    <property type="entry name" value="(Trans)glycosidases"/>
    <property type="match status" value="1"/>
</dbReference>
<dbReference type="Proteomes" id="UP000617531">
    <property type="component" value="Unassembled WGS sequence"/>
</dbReference>
<accession>A0A8J3GQ39</accession>
<reference evidence="5" key="2">
    <citation type="submission" date="2020-09" db="EMBL/GenBank/DDBJ databases">
        <authorList>
            <person name="Sun Q."/>
            <person name="Zhou Y."/>
        </authorList>
    </citation>
    <scope>NUCLEOTIDE SEQUENCE</scope>
    <source>
        <strain evidence="5">CGMCC 1.16548</strain>
    </source>
</reference>
<dbReference type="InterPro" id="IPR049166">
    <property type="entry name" value="GH39_cat"/>
</dbReference>
<evidence type="ECO:0000259" key="4">
    <source>
        <dbReference type="Pfam" id="PF01229"/>
    </source>
</evidence>
<keyword evidence="2" id="KW-0378">Hydrolase</keyword>
<dbReference type="InterPro" id="IPR017853">
    <property type="entry name" value="GH"/>
</dbReference>